<evidence type="ECO:0000256" key="1">
    <source>
        <dbReference type="ARBA" id="ARBA00004429"/>
    </source>
</evidence>
<accession>A0A0C5VMT3</accession>
<dbReference type="PANTHER" id="PTHR35011:SF2">
    <property type="entry name" value="2,3-DIKETO-L-GULONATE TRAP TRANSPORTER SMALL PERMEASE PROTEIN YIAM"/>
    <property type="match status" value="1"/>
</dbReference>
<evidence type="ECO:0000256" key="2">
    <source>
        <dbReference type="ARBA" id="ARBA00022448"/>
    </source>
</evidence>
<dbReference type="Pfam" id="PF04290">
    <property type="entry name" value="DctQ"/>
    <property type="match status" value="1"/>
</dbReference>
<feature type="transmembrane region" description="Helical" evidence="9">
    <location>
        <begin position="47"/>
        <end position="65"/>
    </location>
</feature>
<dbReference type="InterPro" id="IPR055348">
    <property type="entry name" value="DctQ"/>
</dbReference>
<keyword evidence="7 9" id="KW-0472">Membrane</keyword>
<keyword evidence="5 9" id="KW-0812">Transmembrane</keyword>
<reference evidence="11 12" key="1">
    <citation type="submission" date="2014-01" db="EMBL/GenBank/DDBJ databases">
        <title>Full genme sequencing of cellulolytic bacterium Gynuella sunshinyii YC6258T gen. nov., sp. nov.</title>
        <authorList>
            <person name="Khan H."/>
            <person name="Chung E.J."/>
            <person name="Chung Y.R."/>
        </authorList>
    </citation>
    <scope>NUCLEOTIDE SEQUENCE [LARGE SCALE GENOMIC DNA]</scope>
    <source>
        <strain evidence="11 12">YC6258</strain>
    </source>
</reference>
<evidence type="ECO:0000256" key="6">
    <source>
        <dbReference type="ARBA" id="ARBA00022989"/>
    </source>
</evidence>
<name>A0A0C5VMT3_9GAMM</name>
<dbReference type="PANTHER" id="PTHR35011">
    <property type="entry name" value="2,3-DIKETO-L-GULONATE TRAP TRANSPORTER SMALL PERMEASE PROTEIN YIAM"/>
    <property type="match status" value="1"/>
</dbReference>
<organism evidence="11 12">
    <name type="scientific">Gynuella sunshinyii YC6258</name>
    <dbReference type="NCBI Taxonomy" id="1445510"/>
    <lineage>
        <taxon>Bacteria</taxon>
        <taxon>Pseudomonadati</taxon>
        <taxon>Pseudomonadota</taxon>
        <taxon>Gammaproteobacteria</taxon>
        <taxon>Oceanospirillales</taxon>
        <taxon>Saccharospirillaceae</taxon>
        <taxon>Gynuella</taxon>
    </lineage>
</organism>
<dbReference type="STRING" id="1445510.YC6258_04006"/>
<evidence type="ECO:0000256" key="4">
    <source>
        <dbReference type="ARBA" id="ARBA00022519"/>
    </source>
</evidence>
<comment type="function">
    <text evidence="9">Part of the tripartite ATP-independent periplasmic (TRAP) transport system.</text>
</comment>
<evidence type="ECO:0000256" key="7">
    <source>
        <dbReference type="ARBA" id="ARBA00023136"/>
    </source>
</evidence>
<dbReference type="RefSeq" id="WP_044618154.1">
    <property type="nucleotide sequence ID" value="NZ_CP007142.1"/>
</dbReference>
<dbReference type="KEGG" id="gsn:YC6258_04006"/>
<proteinExistence type="inferred from homology"/>
<comment type="similarity">
    <text evidence="8 9">Belongs to the TRAP transporter small permease family.</text>
</comment>
<sequence>MNKIIRLLNKVLSTFCVSLCSVLVACVVWQVFSRYVLSSPSTYTDEIARFLFIWVGLMGAAYTLGQKKHLAIDLLAQKLENSPSKENVLRLIINLVSLFFVTVIMTYGGGKLVMQVLSTGQVSPALGVEMGWIYSAIPLSGIFMLIYLFQDFIQCLNTLKSPASHSSEEQI</sequence>
<keyword evidence="3" id="KW-1003">Cell membrane</keyword>
<evidence type="ECO:0000256" key="5">
    <source>
        <dbReference type="ARBA" id="ARBA00022692"/>
    </source>
</evidence>
<dbReference type="HOGENOM" id="CLU_086356_9_2_6"/>
<feature type="transmembrane region" description="Helical" evidence="9">
    <location>
        <begin position="12"/>
        <end position="32"/>
    </location>
</feature>
<dbReference type="InterPro" id="IPR007387">
    <property type="entry name" value="TRAP_DctQ"/>
</dbReference>
<feature type="transmembrane region" description="Helical" evidence="9">
    <location>
        <begin position="130"/>
        <end position="149"/>
    </location>
</feature>
<dbReference type="GO" id="GO:0015740">
    <property type="term" value="P:C4-dicarboxylate transport"/>
    <property type="evidence" value="ECO:0007669"/>
    <property type="project" value="TreeGrafter"/>
</dbReference>
<dbReference type="OrthoDB" id="2085311at2"/>
<dbReference type="Proteomes" id="UP000032266">
    <property type="component" value="Chromosome"/>
</dbReference>
<gene>
    <name evidence="11" type="ORF">YC6258_04006</name>
</gene>
<evidence type="ECO:0000313" key="11">
    <source>
        <dbReference type="EMBL" id="AJQ96042.1"/>
    </source>
</evidence>
<keyword evidence="6 9" id="KW-1133">Transmembrane helix</keyword>
<evidence type="ECO:0000256" key="9">
    <source>
        <dbReference type="RuleBase" id="RU369079"/>
    </source>
</evidence>
<keyword evidence="2 9" id="KW-0813">Transport</keyword>
<feature type="transmembrane region" description="Helical" evidence="9">
    <location>
        <begin position="88"/>
        <end position="110"/>
    </location>
</feature>
<dbReference type="GO" id="GO:0022857">
    <property type="term" value="F:transmembrane transporter activity"/>
    <property type="evidence" value="ECO:0007669"/>
    <property type="project" value="UniProtKB-UniRule"/>
</dbReference>
<keyword evidence="12" id="KW-1185">Reference proteome</keyword>
<evidence type="ECO:0000259" key="10">
    <source>
        <dbReference type="Pfam" id="PF04290"/>
    </source>
</evidence>
<protein>
    <recommendedName>
        <fullName evidence="9">TRAP transporter small permease protein</fullName>
    </recommendedName>
</protein>
<dbReference type="PROSITE" id="PS51257">
    <property type="entry name" value="PROKAR_LIPOPROTEIN"/>
    <property type="match status" value="1"/>
</dbReference>
<comment type="subunit">
    <text evidence="9">The complex comprises the extracytoplasmic solute receptor protein and the two transmembrane proteins.</text>
</comment>
<evidence type="ECO:0000256" key="3">
    <source>
        <dbReference type="ARBA" id="ARBA00022475"/>
    </source>
</evidence>
<keyword evidence="4 9" id="KW-0997">Cell inner membrane</keyword>
<evidence type="ECO:0000313" key="12">
    <source>
        <dbReference type="Proteomes" id="UP000032266"/>
    </source>
</evidence>
<dbReference type="EMBL" id="CP007142">
    <property type="protein sequence ID" value="AJQ96042.1"/>
    <property type="molecule type" value="Genomic_DNA"/>
</dbReference>
<dbReference type="PATRIC" id="fig|1445510.3.peg.3980"/>
<dbReference type="AlphaFoldDB" id="A0A0C5VMT3"/>
<evidence type="ECO:0000256" key="8">
    <source>
        <dbReference type="ARBA" id="ARBA00038436"/>
    </source>
</evidence>
<dbReference type="GO" id="GO:0005886">
    <property type="term" value="C:plasma membrane"/>
    <property type="evidence" value="ECO:0007669"/>
    <property type="project" value="UniProtKB-SubCell"/>
</dbReference>
<feature type="domain" description="Tripartite ATP-independent periplasmic transporters DctQ component" evidence="10">
    <location>
        <begin position="23"/>
        <end position="156"/>
    </location>
</feature>
<comment type="subcellular location">
    <subcellularLocation>
        <location evidence="1 9">Cell inner membrane</location>
        <topology evidence="1 9">Multi-pass membrane protein</topology>
    </subcellularLocation>
</comment>